<feature type="domain" description="F-box" evidence="2">
    <location>
        <begin position="175"/>
        <end position="223"/>
    </location>
</feature>
<dbReference type="InterPro" id="IPR001810">
    <property type="entry name" value="F-box_dom"/>
</dbReference>
<evidence type="ECO:0000313" key="3">
    <source>
        <dbReference type="EMBL" id="CAJ0563860.1"/>
    </source>
</evidence>
<protein>
    <recommendedName>
        <fullName evidence="2">F-box domain-containing protein</fullName>
    </recommendedName>
</protein>
<organism evidence="3 4">
    <name type="scientific">Mesorhabditis spiculigera</name>
    <dbReference type="NCBI Taxonomy" id="96644"/>
    <lineage>
        <taxon>Eukaryota</taxon>
        <taxon>Metazoa</taxon>
        <taxon>Ecdysozoa</taxon>
        <taxon>Nematoda</taxon>
        <taxon>Chromadorea</taxon>
        <taxon>Rhabditida</taxon>
        <taxon>Rhabditina</taxon>
        <taxon>Rhabditomorpha</taxon>
        <taxon>Rhabditoidea</taxon>
        <taxon>Rhabditidae</taxon>
        <taxon>Mesorhabditinae</taxon>
        <taxon>Mesorhabditis</taxon>
    </lineage>
</organism>
<evidence type="ECO:0000256" key="1">
    <source>
        <dbReference type="SAM" id="SignalP"/>
    </source>
</evidence>
<evidence type="ECO:0000259" key="2">
    <source>
        <dbReference type="PROSITE" id="PS50181"/>
    </source>
</evidence>
<dbReference type="PROSITE" id="PS50181">
    <property type="entry name" value="FBOX"/>
    <property type="match status" value="1"/>
</dbReference>
<keyword evidence="4" id="KW-1185">Reference proteome</keyword>
<feature type="non-terminal residue" evidence="3">
    <location>
        <position position="309"/>
    </location>
</feature>
<dbReference type="EMBL" id="CATQJA010000751">
    <property type="protein sequence ID" value="CAJ0563860.1"/>
    <property type="molecule type" value="Genomic_DNA"/>
</dbReference>
<keyword evidence="1" id="KW-0732">Signal</keyword>
<name>A0AA36C9C4_9BILA</name>
<reference evidence="3" key="1">
    <citation type="submission" date="2023-06" db="EMBL/GenBank/DDBJ databases">
        <authorList>
            <person name="Delattre M."/>
        </authorList>
    </citation>
    <scope>NUCLEOTIDE SEQUENCE</scope>
    <source>
        <strain evidence="3">AF72</strain>
    </source>
</reference>
<feature type="signal peptide" evidence="1">
    <location>
        <begin position="1"/>
        <end position="22"/>
    </location>
</feature>
<gene>
    <name evidence="3" type="ORF">MSPICULIGERA_LOCUS2579</name>
</gene>
<comment type="caution">
    <text evidence="3">The sequence shown here is derived from an EMBL/GenBank/DDBJ whole genome shotgun (WGS) entry which is preliminary data.</text>
</comment>
<evidence type="ECO:0000313" key="4">
    <source>
        <dbReference type="Proteomes" id="UP001177023"/>
    </source>
</evidence>
<dbReference type="Pfam" id="PF00646">
    <property type="entry name" value="F-box"/>
    <property type="match status" value="1"/>
</dbReference>
<dbReference type="Proteomes" id="UP001177023">
    <property type="component" value="Unassembled WGS sequence"/>
</dbReference>
<dbReference type="AlphaFoldDB" id="A0AA36C9C4"/>
<proteinExistence type="predicted"/>
<accession>A0AA36C9C4</accession>
<feature type="chain" id="PRO_5041294051" description="F-box domain-containing protein" evidence="1">
    <location>
        <begin position="23"/>
        <end position="309"/>
    </location>
</feature>
<sequence>MNSAALLSVGLLVLAAVCSVQSEMEPCVTEKSTCYENITTRHFPRERSRWAENLCRHIPNFQAYHCLCSNKFVDDYKRNNCGNNVGFLQTRMTCGEFRPSDQCPQKYERSKKTCWDLAQYSECLYAEQAEMCQNTRAYKIYFYNEMLLELNTRETVRCRKERIEFVEHVRDQLMEINFSDFPLPVQHNILRNMDIVGFFRTAITSKELLEVAKSCRDKIWELRLIYASQAFHGTIPGLGHRIISNRDTCKLLFNGATCRQLIVDGRVPDDVDLRCRTLWIHWRPDVSGATSRAGDIPSNSRNCSLMPSF</sequence>